<sequence>PPAPSRVSDGSHRHQPASLRRTRLFRVYREIADPKEAGRPSNVAVKLIEECWTTQSRTTLYMVFELVQRGNVLEVPTEQPLSEAQARAYFRDTLLGLEYPSNLLLTKDGRDQDRRLRSQQRIPRRAYLFLSGHRWQVPAFPSARVRPGGPAAKADSAAGPPTSGLLGVTLYCFLYGRVRALRQGAAAAGAVTTAFWPDQTPISAEAVHLMRRAMDKDPRETRITLPEIKSHPCVRKVRRTEFGWRGLPMERDNCRGAGLASPSEEVDACVRRVAKLETLILVEEHPPKHRSFKHPFLRNLSRCRPFIRPPRDSASVSRR</sequence>
<reference evidence="5" key="1">
    <citation type="submission" date="2016-11" db="UniProtKB">
        <authorList>
            <consortium name="WormBaseParasite"/>
        </authorList>
    </citation>
    <scope>IDENTIFICATION</scope>
</reference>
<dbReference type="GO" id="GO:0035556">
    <property type="term" value="P:intracellular signal transduction"/>
    <property type="evidence" value="ECO:0007669"/>
    <property type="project" value="TreeGrafter"/>
</dbReference>
<feature type="domain" description="Protein kinase" evidence="3">
    <location>
        <begin position="3"/>
        <end position="234"/>
    </location>
</feature>
<keyword evidence="2" id="KW-0067">ATP-binding</keyword>
<accession>A0A1I8FRL5</accession>
<dbReference type="GO" id="GO:0005516">
    <property type="term" value="F:calmodulin binding"/>
    <property type="evidence" value="ECO:0007669"/>
    <property type="project" value="TreeGrafter"/>
</dbReference>
<dbReference type="AlphaFoldDB" id="A0A1I8FRL5"/>
<name>A0A1I8FRL5_9PLAT</name>
<dbReference type="PANTHER" id="PTHR24346">
    <property type="entry name" value="MAP/MICROTUBULE AFFINITY-REGULATING KINASE"/>
    <property type="match status" value="1"/>
</dbReference>
<organism evidence="4 5">
    <name type="scientific">Macrostomum lignano</name>
    <dbReference type="NCBI Taxonomy" id="282301"/>
    <lineage>
        <taxon>Eukaryota</taxon>
        <taxon>Metazoa</taxon>
        <taxon>Spiralia</taxon>
        <taxon>Lophotrochozoa</taxon>
        <taxon>Platyhelminthes</taxon>
        <taxon>Rhabditophora</taxon>
        <taxon>Macrostomorpha</taxon>
        <taxon>Macrostomida</taxon>
        <taxon>Macrostomidae</taxon>
        <taxon>Macrostomum</taxon>
    </lineage>
</organism>
<dbReference type="Gene3D" id="1.10.510.10">
    <property type="entry name" value="Transferase(Phosphotransferase) domain 1"/>
    <property type="match status" value="1"/>
</dbReference>
<dbReference type="PANTHER" id="PTHR24346:SF77">
    <property type="entry name" value="SERINE THREONINE PROTEIN KINASE"/>
    <property type="match status" value="1"/>
</dbReference>
<dbReference type="SUPFAM" id="SSF56112">
    <property type="entry name" value="Protein kinase-like (PK-like)"/>
    <property type="match status" value="1"/>
</dbReference>
<dbReference type="WBParaSite" id="maker-unitig_44497-snap-gene-0.2-mRNA-1">
    <property type="protein sequence ID" value="maker-unitig_44497-snap-gene-0.2-mRNA-1"/>
    <property type="gene ID" value="maker-unitig_44497-snap-gene-0.2"/>
</dbReference>
<dbReference type="InterPro" id="IPR011009">
    <property type="entry name" value="Kinase-like_dom_sf"/>
</dbReference>
<keyword evidence="1" id="KW-0547">Nucleotide-binding</keyword>
<dbReference type="GO" id="GO:0004683">
    <property type="term" value="F:calcium/calmodulin-dependent protein kinase activity"/>
    <property type="evidence" value="ECO:0007669"/>
    <property type="project" value="TreeGrafter"/>
</dbReference>
<evidence type="ECO:0000256" key="1">
    <source>
        <dbReference type="ARBA" id="ARBA00022741"/>
    </source>
</evidence>
<dbReference type="InterPro" id="IPR000719">
    <property type="entry name" value="Prot_kinase_dom"/>
</dbReference>
<dbReference type="GO" id="GO:0005524">
    <property type="term" value="F:ATP binding"/>
    <property type="evidence" value="ECO:0007669"/>
    <property type="project" value="UniProtKB-KW"/>
</dbReference>
<evidence type="ECO:0000256" key="2">
    <source>
        <dbReference type="ARBA" id="ARBA00022840"/>
    </source>
</evidence>
<proteinExistence type="predicted"/>
<evidence type="ECO:0000259" key="3">
    <source>
        <dbReference type="SMART" id="SM00220"/>
    </source>
</evidence>
<dbReference type="Proteomes" id="UP000095280">
    <property type="component" value="Unplaced"/>
</dbReference>
<evidence type="ECO:0000313" key="5">
    <source>
        <dbReference type="WBParaSite" id="maker-unitig_44497-snap-gene-0.2-mRNA-1"/>
    </source>
</evidence>
<dbReference type="SMART" id="SM00220">
    <property type="entry name" value="S_TKc"/>
    <property type="match status" value="1"/>
</dbReference>
<keyword evidence="4" id="KW-1185">Reference proteome</keyword>
<dbReference type="GO" id="GO:0005737">
    <property type="term" value="C:cytoplasm"/>
    <property type="evidence" value="ECO:0007669"/>
    <property type="project" value="TreeGrafter"/>
</dbReference>
<protein>
    <submittedName>
        <fullName evidence="5">Protein kinase domain-containing protein</fullName>
    </submittedName>
</protein>
<evidence type="ECO:0000313" key="4">
    <source>
        <dbReference type="Proteomes" id="UP000095280"/>
    </source>
</evidence>